<comment type="cofactor">
    <cofactor evidence="1 11">
        <name>pyridoxal 5'-phosphate</name>
        <dbReference type="ChEBI" id="CHEBI:597326"/>
    </cofactor>
</comment>
<keyword evidence="9 11" id="KW-0456">Lyase</keyword>
<comment type="pathway">
    <text evidence="2 11">Amino-acid biosynthesis; L-tryptophan biosynthesis; L-tryptophan from chorismate: step 5/5.</text>
</comment>
<keyword evidence="6 11" id="KW-0822">Tryptophan biosynthesis</keyword>
<feature type="modified residue" description="N6-(pyridoxal phosphate)lysine" evidence="11">
    <location>
        <position position="89"/>
    </location>
</feature>
<evidence type="ECO:0000256" key="7">
    <source>
        <dbReference type="ARBA" id="ARBA00022898"/>
    </source>
</evidence>
<feature type="domain" description="Tryptophan synthase beta chain-like PALP" evidence="12">
    <location>
        <begin position="55"/>
        <end position="378"/>
    </location>
</feature>
<organism evidence="13 14">
    <name type="scientific">Paenibacillus yanchengensis</name>
    <dbReference type="NCBI Taxonomy" id="2035833"/>
    <lineage>
        <taxon>Bacteria</taxon>
        <taxon>Bacillati</taxon>
        <taxon>Bacillota</taxon>
        <taxon>Bacilli</taxon>
        <taxon>Bacillales</taxon>
        <taxon>Paenibacillaceae</taxon>
        <taxon>Paenibacillus</taxon>
    </lineage>
</organism>
<evidence type="ECO:0000256" key="8">
    <source>
        <dbReference type="ARBA" id="ARBA00023141"/>
    </source>
</evidence>
<accession>A0ABW4YJP4</accession>
<evidence type="ECO:0000256" key="6">
    <source>
        <dbReference type="ARBA" id="ARBA00022822"/>
    </source>
</evidence>
<dbReference type="Pfam" id="PF00291">
    <property type="entry name" value="PALP"/>
    <property type="match status" value="1"/>
</dbReference>
<comment type="subunit">
    <text evidence="4 11">Tetramer of two alpha and two beta chains.</text>
</comment>
<keyword evidence="8 11" id="KW-0057">Aromatic amino acid biosynthesis</keyword>
<dbReference type="SUPFAM" id="SSF53686">
    <property type="entry name" value="Tryptophan synthase beta subunit-like PLP-dependent enzymes"/>
    <property type="match status" value="1"/>
</dbReference>
<dbReference type="Gene3D" id="3.40.50.1100">
    <property type="match status" value="2"/>
</dbReference>
<dbReference type="PANTHER" id="PTHR48077">
    <property type="entry name" value="TRYPTOPHAN SYNTHASE-RELATED"/>
    <property type="match status" value="1"/>
</dbReference>
<dbReference type="InterPro" id="IPR036052">
    <property type="entry name" value="TrpB-like_PALP_sf"/>
</dbReference>
<dbReference type="InterPro" id="IPR006654">
    <property type="entry name" value="Trp_synth_beta"/>
</dbReference>
<proteinExistence type="inferred from homology"/>
<dbReference type="PROSITE" id="PS00168">
    <property type="entry name" value="TRP_SYNTHASE_BETA"/>
    <property type="match status" value="1"/>
</dbReference>
<name>A0ABW4YJP4_9BACL</name>
<dbReference type="PIRSF" id="PIRSF001413">
    <property type="entry name" value="Trp_syn_beta"/>
    <property type="match status" value="1"/>
</dbReference>
<evidence type="ECO:0000256" key="10">
    <source>
        <dbReference type="ARBA" id="ARBA00049047"/>
    </source>
</evidence>
<dbReference type="Proteomes" id="UP001597362">
    <property type="component" value="Unassembled WGS sequence"/>
</dbReference>
<comment type="catalytic activity">
    <reaction evidence="10 11">
        <text>(1S,2R)-1-C-(indol-3-yl)glycerol 3-phosphate + L-serine = D-glyceraldehyde 3-phosphate + L-tryptophan + H2O</text>
        <dbReference type="Rhea" id="RHEA:10532"/>
        <dbReference type="ChEBI" id="CHEBI:15377"/>
        <dbReference type="ChEBI" id="CHEBI:33384"/>
        <dbReference type="ChEBI" id="CHEBI:57912"/>
        <dbReference type="ChEBI" id="CHEBI:58866"/>
        <dbReference type="ChEBI" id="CHEBI:59776"/>
        <dbReference type="EC" id="4.2.1.20"/>
    </reaction>
</comment>
<dbReference type="InterPro" id="IPR001926">
    <property type="entry name" value="TrpB-like_PALP"/>
</dbReference>
<keyword evidence="7 11" id="KW-0663">Pyridoxal phosphate</keyword>
<gene>
    <name evidence="11 13" type="primary">trpB</name>
    <name evidence="13" type="ORF">ACFSJH_09470</name>
</gene>
<dbReference type="CDD" id="cd06446">
    <property type="entry name" value="Trp-synth_B"/>
    <property type="match status" value="1"/>
</dbReference>
<dbReference type="EC" id="4.2.1.20" evidence="11"/>
<evidence type="ECO:0000256" key="2">
    <source>
        <dbReference type="ARBA" id="ARBA00004733"/>
    </source>
</evidence>
<comment type="function">
    <text evidence="11">The beta subunit is responsible for the synthesis of L-tryptophan from indole and L-serine.</text>
</comment>
<protein>
    <recommendedName>
        <fullName evidence="11">Tryptophan synthase beta chain</fullName>
        <ecNumber evidence="11">4.2.1.20</ecNumber>
    </recommendedName>
</protein>
<evidence type="ECO:0000256" key="11">
    <source>
        <dbReference type="HAMAP-Rule" id="MF_00133"/>
    </source>
</evidence>
<keyword evidence="14" id="KW-1185">Reference proteome</keyword>
<reference evidence="14" key="1">
    <citation type="journal article" date="2019" name="Int. J. Syst. Evol. Microbiol.">
        <title>The Global Catalogue of Microorganisms (GCM) 10K type strain sequencing project: providing services to taxonomists for standard genome sequencing and annotation.</title>
        <authorList>
            <consortium name="The Broad Institute Genomics Platform"/>
            <consortium name="The Broad Institute Genome Sequencing Center for Infectious Disease"/>
            <person name="Wu L."/>
            <person name="Ma J."/>
        </authorList>
    </citation>
    <scope>NUCLEOTIDE SEQUENCE [LARGE SCALE GENOMIC DNA]</scope>
    <source>
        <strain evidence="14">GH52</strain>
    </source>
</reference>
<comment type="caution">
    <text evidence="13">The sequence shown here is derived from an EMBL/GenBank/DDBJ whole genome shotgun (WGS) entry which is preliminary data.</text>
</comment>
<evidence type="ECO:0000256" key="4">
    <source>
        <dbReference type="ARBA" id="ARBA00011270"/>
    </source>
</evidence>
<dbReference type="PANTHER" id="PTHR48077:SF3">
    <property type="entry name" value="TRYPTOPHAN SYNTHASE"/>
    <property type="match status" value="1"/>
</dbReference>
<dbReference type="HAMAP" id="MF_00133">
    <property type="entry name" value="Trp_synth_beta"/>
    <property type="match status" value="1"/>
</dbReference>
<evidence type="ECO:0000256" key="9">
    <source>
        <dbReference type="ARBA" id="ARBA00023239"/>
    </source>
</evidence>
<dbReference type="RefSeq" id="WP_377771637.1">
    <property type="nucleotide sequence ID" value="NZ_JBHUHO010000029.1"/>
</dbReference>
<dbReference type="EMBL" id="JBHUHO010000029">
    <property type="protein sequence ID" value="MFD2115951.1"/>
    <property type="molecule type" value="Genomic_DNA"/>
</dbReference>
<dbReference type="GO" id="GO:0004834">
    <property type="term" value="F:tryptophan synthase activity"/>
    <property type="evidence" value="ECO:0007669"/>
    <property type="project" value="UniProtKB-EC"/>
</dbReference>
<dbReference type="NCBIfam" id="TIGR00263">
    <property type="entry name" value="trpB"/>
    <property type="match status" value="1"/>
</dbReference>
<evidence type="ECO:0000259" key="12">
    <source>
        <dbReference type="Pfam" id="PF00291"/>
    </source>
</evidence>
<sequence length="397" mass="43075">MQVPNEHGRYGVFGGRYVPETLMNALLELESAYNKHINDPSFQEEVNYLLKQYSGRPTSLYYAERLTERLGGAKVYLKREDLNHTGAHKINNTIGQGVLAKRMGKTKIIAETGAGQHGVASATIAALLGLECKVFMGEEDMKRQQLNVFRMQLLGAEVVPVTSGTRTLKDACNETLRYWVSHVDDTFYILGSVTGPHPYPMMVRDFQRIIGVEAREQILAEAGRLPDYLVAAVGGGSNAIGLFHPFLEDEGVQMIGVEAAGAGIDTEQHAATMTKGSHGVFQGSMSYVLQDEYGQVLPAHSISAGLDYPGIGPEHAYLKDLGRAKYVPVTDQEALDALQMLARTEGILPALESAHAIAHTVKLAPQLSPDNIIIVNLSGRGDKDVEAIMGYLGGAPQ</sequence>
<evidence type="ECO:0000313" key="14">
    <source>
        <dbReference type="Proteomes" id="UP001597362"/>
    </source>
</evidence>
<evidence type="ECO:0000256" key="3">
    <source>
        <dbReference type="ARBA" id="ARBA00009982"/>
    </source>
</evidence>
<dbReference type="InterPro" id="IPR023026">
    <property type="entry name" value="Trp_synth_beta/beta-like"/>
</dbReference>
<evidence type="ECO:0000256" key="5">
    <source>
        <dbReference type="ARBA" id="ARBA00022605"/>
    </source>
</evidence>
<dbReference type="InterPro" id="IPR006653">
    <property type="entry name" value="Trp_synth_b_CS"/>
</dbReference>
<evidence type="ECO:0000256" key="1">
    <source>
        <dbReference type="ARBA" id="ARBA00001933"/>
    </source>
</evidence>
<comment type="similarity">
    <text evidence="3 11">Belongs to the TrpB family.</text>
</comment>
<evidence type="ECO:0000313" key="13">
    <source>
        <dbReference type="EMBL" id="MFD2115951.1"/>
    </source>
</evidence>
<keyword evidence="5 11" id="KW-0028">Amino-acid biosynthesis</keyword>